<dbReference type="AlphaFoldDB" id="A0AAD5RM11"/>
<evidence type="ECO:0000313" key="2">
    <source>
        <dbReference type="EMBL" id="KAJ2898325.1"/>
    </source>
</evidence>
<reference evidence="2" key="1">
    <citation type="submission" date="2022-07" db="EMBL/GenBank/DDBJ databases">
        <title>Draft genome sequence of Zalerion maritima ATCC 34329, a (micro)plastics degrading marine fungus.</title>
        <authorList>
            <person name="Paco A."/>
            <person name="Goncalves M.F.M."/>
            <person name="Rocha-Santos T.A.P."/>
            <person name="Alves A."/>
        </authorList>
    </citation>
    <scope>NUCLEOTIDE SEQUENCE</scope>
    <source>
        <strain evidence="2">ATCC 34329</strain>
    </source>
</reference>
<name>A0AAD5RM11_9PEZI</name>
<proteinExistence type="predicted"/>
<protein>
    <submittedName>
        <fullName evidence="2">Meiotic recombination dmc1</fullName>
    </submittedName>
</protein>
<dbReference type="GO" id="GO:0005675">
    <property type="term" value="C:transcription factor TFIIH holo complex"/>
    <property type="evidence" value="ECO:0007669"/>
    <property type="project" value="TreeGrafter"/>
</dbReference>
<feature type="region of interest" description="Disordered" evidence="1">
    <location>
        <begin position="256"/>
        <end position="310"/>
    </location>
</feature>
<dbReference type="InterPro" id="IPR031349">
    <property type="entry name" value="Tfb6"/>
</dbReference>
<accession>A0AAD5RM11</accession>
<feature type="compositionally biased region" description="Acidic residues" evidence="1">
    <location>
        <begin position="267"/>
        <end position="277"/>
    </location>
</feature>
<comment type="caution">
    <text evidence="2">The sequence shown here is derived from an EMBL/GenBank/DDBJ whole genome shotgun (WGS) entry which is preliminary data.</text>
</comment>
<dbReference type="PANTHER" id="PTHR37781:SF1">
    <property type="entry name" value="ADR380WP"/>
    <property type="match status" value="1"/>
</dbReference>
<sequence length="338" mass="37592">MVHAAQIAAAAASSTPIPLPSPPSMSYTEVELPFYFTPIPNHRAKLLPPNKEFQCRTWLDAKISSVSRRFLRKLGGPEAVQAGEATTRRPFQSIDEVCHSLDEIVNFLWTTATPAIEVPYMLSVADEFIKYAKDFPPSPGPTFQHLHKLDFCFASMLAGKNLNTNVPLPAKDFLTATDMVRLKGIVERTRLEVVPLFGYLDMDENDDDGTTAVDGNYDDKDDDIADANSYTTYDDDGYDGLYKPSDTVCAQADIEQMQTPRPSTATDDSDLEPEDDILAGAVPRPGRRQSLAQSLPGRRPPRRWDEDEEDGYVAFEVGRVYEKTVMQLGKCLGWGTMQ</sequence>
<evidence type="ECO:0000313" key="3">
    <source>
        <dbReference type="Proteomes" id="UP001201980"/>
    </source>
</evidence>
<evidence type="ECO:0000256" key="1">
    <source>
        <dbReference type="SAM" id="MobiDB-lite"/>
    </source>
</evidence>
<organism evidence="2 3">
    <name type="scientific">Zalerion maritima</name>
    <dbReference type="NCBI Taxonomy" id="339359"/>
    <lineage>
        <taxon>Eukaryota</taxon>
        <taxon>Fungi</taxon>
        <taxon>Dikarya</taxon>
        <taxon>Ascomycota</taxon>
        <taxon>Pezizomycotina</taxon>
        <taxon>Sordariomycetes</taxon>
        <taxon>Lulworthiomycetidae</taxon>
        <taxon>Lulworthiales</taxon>
        <taxon>Lulworthiaceae</taxon>
        <taxon>Zalerion</taxon>
    </lineage>
</organism>
<dbReference type="EMBL" id="JAKWBI020000235">
    <property type="protein sequence ID" value="KAJ2898325.1"/>
    <property type="molecule type" value="Genomic_DNA"/>
</dbReference>
<dbReference type="Pfam" id="PF17110">
    <property type="entry name" value="TFB6"/>
    <property type="match status" value="1"/>
</dbReference>
<gene>
    <name evidence="2" type="ORF">MKZ38_003997</name>
</gene>
<keyword evidence="3" id="KW-1185">Reference proteome</keyword>
<dbReference type="Proteomes" id="UP001201980">
    <property type="component" value="Unassembled WGS sequence"/>
</dbReference>
<feature type="compositionally biased region" description="Polar residues" evidence="1">
    <location>
        <begin position="256"/>
        <end position="266"/>
    </location>
</feature>
<dbReference type="PANTHER" id="PTHR37781">
    <property type="entry name" value="TFIIH COMPLEX SUBUNIT"/>
    <property type="match status" value="1"/>
</dbReference>